<dbReference type="GO" id="GO:0005524">
    <property type="term" value="F:ATP binding"/>
    <property type="evidence" value="ECO:0007669"/>
    <property type="project" value="UniProtKB-KW"/>
</dbReference>
<dbReference type="SUPFAM" id="SSF52540">
    <property type="entry name" value="P-loop containing nucleoside triphosphate hydrolases"/>
    <property type="match status" value="1"/>
</dbReference>
<dbReference type="GeneID" id="93210626"/>
<gene>
    <name evidence="5" type="primary">sufC</name>
    <name evidence="5" type="ORF">HMPREF0091_10886</name>
</gene>
<dbReference type="OrthoDB" id="9806149at2"/>
<comment type="caution">
    <text evidence="5">The sequence shown here is derived from an EMBL/GenBank/DDBJ whole genome shotgun (WGS) entry which is preliminary data.</text>
</comment>
<evidence type="ECO:0000313" key="6">
    <source>
        <dbReference type="Proteomes" id="UP000005947"/>
    </source>
</evidence>
<dbReference type="EMBL" id="ACGK02000002">
    <property type="protein sequence ID" value="EGF22891.1"/>
    <property type="molecule type" value="Genomic_DNA"/>
</dbReference>
<keyword evidence="3" id="KW-0067">ATP-binding</keyword>
<dbReference type="Pfam" id="PF00005">
    <property type="entry name" value="ABC_tran"/>
    <property type="match status" value="1"/>
</dbReference>
<organism evidence="5 6">
    <name type="scientific">Fannyhessea vaginae DSM 15829</name>
    <dbReference type="NCBI Taxonomy" id="525256"/>
    <lineage>
        <taxon>Bacteria</taxon>
        <taxon>Bacillati</taxon>
        <taxon>Actinomycetota</taxon>
        <taxon>Coriobacteriia</taxon>
        <taxon>Coriobacteriales</taxon>
        <taxon>Atopobiaceae</taxon>
        <taxon>Fannyhessea</taxon>
    </lineage>
</organism>
<reference evidence="5 6" key="1">
    <citation type="submission" date="2011-02" db="EMBL/GenBank/DDBJ databases">
        <authorList>
            <person name="Muzny D."/>
            <person name="Qin X."/>
            <person name="Buhay C."/>
            <person name="Dugan-Rocha S."/>
            <person name="Ding Y."/>
            <person name="Chen G."/>
            <person name="Hawes A."/>
            <person name="Holder M."/>
            <person name="Jhangiani S."/>
            <person name="Johnson A."/>
            <person name="Khan Z."/>
            <person name="Li Z."/>
            <person name="Liu W."/>
            <person name="Liu X."/>
            <person name="Perez L."/>
            <person name="Shen H."/>
            <person name="Wang Q."/>
            <person name="Watt J."/>
            <person name="Xi L."/>
            <person name="Xin Y."/>
            <person name="Zhou J."/>
            <person name="Deng J."/>
            <person name="Jiang H."/>
            <person name="Liu Y."/>
            <person name="Qu J."/>
            <person name="Song X.-Z."/>
            <person name="Zhang L."/>
            <person name="Villasana D."/>
            <person name="Johnson A."/>
            <person name="Liu J."/>
            <person name="Liyanage D."/>
            <person name="Lorensuhewa L."/>
            <person name="Robinson T."/>
            <person name="Song A."/>
            <person name="Song B.-B."/>
            <person name="Dinh H."/>
            <person name="Thornton R."/>
            <person name="Coyle M."/>
            <person name="Francisco L."/>
            <person name="Jackson L."/>
            <person name="Javaid M."/>
            <person name="Korchina V."/>
            <person name="Kovar C."/>
            <person name="Mata R."/>
            <person name="Mathew T."/>
            <person name="Ngo R."/>
            <person name="Nguyen L."/>
            <person name="Nguyen N."/>
            <person name="Okwuonu G."/>
            <person name="Ongeri F."/>
            <person name="Pham C."/>
            <person name="Simmons D."/>
            <person name="Wilczek-Boney K."/>
            <person name="Hale W."/>
            <person name="Jakkamsetti A."/>
            <person name="Pham P."/>
            <person name="Ruth R."/>
            <person name="San Lucas F."/>
            <person name="Warren J."/>
            <person name="Zhang J."/>
            <person name="Zhao Z."/>
            <person name="Zhou C."/>
            <person name="Zhu D."/>
            <person name="Lee S."/>
            <person name="Bess C."/>
            <person name="Blankenburg K."/>
            <person name="Forbes L."/>
            <person name="Fu Q."/>
            <person name="Gubbala S."/>
            <person name="Hirani K."/>
            <person name="Jayaseelan J.C."/>
            <person name="Lara F."/>
            <person name="Munidasa M."/>
            <person name="Palculict T."/>
            <person name="Patil S."/>
            <person name="Pu L.-L."/>
            <person name="Saada N."/>
            <person name="Tang L."/>
            <person name="Weissenberger G."/>
            <person name="Zhu Y."/>
            <person name="Hemphill L."/>
            <person name="Shang Y."/>
            <person name="Youmans B."/>
            <person name="Ayvaz T."/>
            <person name="Ross M."/>
            <person name="Santibanez J."/>
            <person name="Aqrawi P."/>
            <person name="Gross S."/>
            <person name="Joshi V."/>
            <person name="Fowler G."/>
            <person name="Nazareth L."/>
            <person name="Reid J."/>
            <person name="Worley K."/>
            <person name="Petrosino J."/>
            <person name="Highlander S."/>
            <person name="Gibbs R."/>
        </authorList>
    </citation>
    <scope>NUCLEOTIDE SEQUENCE [LARGE SCALE GENOMIC DNA]</scope>
    <source>
        <strain evidence="5 6">DSM 15829</strain>
    </source>
</reference>
<dbReference type="AlphaFoldDB" id="F1T5Y6"/>
<protein>
    <submittedName>
        <fullName evidence="5">FeS assembly ATPase SufC</fullName>
    </submittedName>
</protein>
<dbReference type="CDD" id="cd03217">
    <property type="entry name" value="ABC_FeS_Assembly"/>
    <property type="match status" value="1"/>
</dbReference>
<dbReference type="eggNOG" id="COG0396">
    <property type="taxonomic scope" value="Bacteria"/>
</dbReference>
<dbReference type="PANTHER" id="PTHR43204:SF1">
    <property type="entry name" value="ABC TRANSPORTER I FAMILY MEMBER 6, CHLOROPLASTIC"/>
    <property type="match status" value="1"/>
</dbReference>
<dbReference type="PANTHER" id="PTHR43204">
    <property type="entry name" value="ABC TRANSPORTER I FAMILY MEMBER 6, CHLOROPLASTIC"/>
    <property type="match status" value="1"/>
</dbReference>
<accession>F1T5Y6</accession>
<dbReference type="PROSITE" id="PS50893">
    <property type="entry name" value="ABC_TRANSPORTER_2"/>
    <property type="match status" value="1"/>
</dbReference>
<evidence type="ECO:0000259" key="4">
    <source>
        <dbReference type="PROSITE" id="PS50893"/>
    </source>
</evidence>
<keyword evidence="6" id="KW-1185">Reference proteome</keyword>
<sequence length="260" mass="28787">MSELLTVSNLHAGTEDKPILHNINLTIKPGETHVMMGPNGAGKSTLGHVIMGDPVYHVTEGSIHFEDQDITEFTADKRSLAGIFLSYQAPVEVPGVPLYSFLRTICQKRPELKLTARKFRERVSEISSQLDMDEAFLTRELNVGFSGGEKKKVEMLQLLLLRPKLAILDETDSGLDVDALAIVSKGIEAYRAQCDGALLMITHNTRILERLNVDRTHVMVKGHLMAEGPASLIDHIDAHGFSEYEQKLEEQLDARGTSEA</sequence>
<dbReference type="PROSITE" id="PS00211">
    <property type="entry name" value="ABC_TRANSPORTER_1"/>
    <property type="match status" value="1"/>
</dbReference>
<dbReference type="Proteomes" id="UP000005947">
    <property type="component" value="Unassembled WGS sequence"/>
</dbReference>
<evidence type="ECO:0000256" key="2">
    <source>
        <dbReference type="ARBA" id="ARBA00022741"/>
    </source>
</evidence>
<dbReference type="Gene3D" id="3.40.50.300">
    <property type="entry name" value="P-loop containing nucleotide triphosphate hydrolases"/>
    <property type="match status" value="1"/>
</dbReference>
<dbReference type="RefSeq" id="WP_006303075.1">
    <property type="nucleotide sequence ID" value="NZ_ACGK02000002.1"/>
</dbReference>
<dbReference type="NCBIfam" id="TIGR01978">
    <property type="entry name" value="sufC"/>
    <property type="match status" value="1"/>
</dbReference>
<evidence type="ECO:0000256" key="3">
    <source>
        <dbReference type="ARBA" id="ARBA00022840"/>
    </source>
</evidence>
<keyword evidence="2" id="KW-0547">Nucleotide-binding</keyword>
<name>F1T5Y6_9ACTN</name>
<feature type="domain" description="ABC transporter" evidence="4">
    <location>
        <begin position="5"/>
        <end position="246"/>
    </location>
</feature>
<comment type="similarity">
    <text evidence="1">Belongs to the ABC transporter superfamily. Ycf16 family.</text>
</comment>
<proteinExistence type="inferred from homology"/>
<dbReference type="InterPro" id="IPR017871">
    <property type="entry name" value="ABC_transporter-like_CS"/>
</dbReference>
<evidence type="ECO:0000313" key="5">
    <source>
        <dbReference type="EMBL" id="EGF22891.1"/>
    </source>
</evidence>
<dbReference type="InterPro" id="IPR027417">
    <property type="entry name" value="P-loop_NTPase"/>
</dbReference>
<dbReference type="InterPro" id="IPR010230">
    <property type="entry name" value="FeS-cluster_ATPase_SufC"/>
</dbReference>
<dbReference type="GO" id="GO:0016887">
    <property type="term" value="F:ATP hydrolysis activity"/>
    <property type="evidence" value="ECO:0007669"/>
    <property type="project" value="InterPro"/>
</dbReference>
<evidence type="ECO:0000256" key="1">
    <source>
        <dbReference type="ARBA" id="ARBA00006216"/>
    </source>
</evidence>
<dbReference type="InterPro" id="IPR003439">
    <property type="entry name" value="ABC_transporter-like_ATP-bd"/>
</dbReference>